<dbReference type="GO" id="GO:0019305">
    <property type="term" value="P:dTDP-rhamnose biosynthetic process"/>
    <property type="evidence" value="ECO:0007669"/>
    <property type="project" value="TreeGrafter"/>
</dbReference>
<dbReference type="NCBIfam" id="NF007440">
    <property type="entry name" value="PRK09987.1"/>
    <property type="match status" value="1"/>
</dbReference>
<reference evidence="8" key="1">
    <citation type="submission" date="2022-11" db="EMBL/GenBank/DDBJ databases">
        <title>Larsenimonas rhizosphaerae sp. nov., isolated from a tidal mudflat.</title>
        <authorList>
            <person name="Lee S.D."/>
            <person name="Kim I.S."/>
        </authorList>
    </citation>
    <scope>NUCLEOTIDE SEQUENCE</scope>
    <source>
        <strain evidence="8">GH2-1</strain>
    </source>
</reference>
<dbReference type="SUPFAM" id="SSF51735">
    <property type="entry name" value="NAD(P)-binding Rossmann-fold domains"/>
    <property type="match status" value="1"/>
</dbReference>
<evidence type="ECO:0000256" key="1">
    <source>
        <dbReference type="ARBA" id="ARBA00004781"/>
    </source>
</evidence>
<dbReference type="GO" id="GO:0008831">
    <property type="term" value="F:dTDP-4-dehydrorhamnose reductase activity"/>
    <property type="evidence" value="ECO:0007669"/>
    <property type="project" value="UniProtKB-EC"/>
</dbReference>
<evidence type="ECO:0000256" key="5">
    <source>
        <dbReference type="ARBA" id="ARBA00048200"/>
    </source>
</evidence>
<evidence type="ECO:0000313" key="9">
    <source>
        <dbReference type="Proteomes" id="UP001165678"/>
    </source>
</evidence>
<dbReference type="Gene3D" id="3.40.50.720">
    <property type="entry name" value="NAD(P)-binding Rossmann-like Domain"/>
    <property type="match status" value="1"/>
</dbReference>
<comment type="cofactor">
    <cofactor evidence="6">
        <name>Mg(2+)</name>
        <dbReference type="ChEBI" id="CHEBI:18420"/>
    </cofactor>
    <text evidence="6">Binds 1 Mg(2+) ion per monomer.</text>
</comment>
<dbReference type="NCBIfam" id="TIGR01214">
    <property type="entry name" value="rmlD"/>
    <property type="match status" value="1"/>
</dbReference>
<dbReference type="RefSeq" id="WP_265896494.1">
    <property type="nucleotide sequence ID" value="NZ_JAPIVE010000003.1"/>
</dbReference>
<accession>A0AA41ZMC6</accession>
<evidence type="ECO:0000313" key="8">
    <source>
        <dbReference type="EMBL" id="MCX2524846.1"/>
    </source>
</evidence>
<name>A0AA41ZMC6_9GAMM</name>
<evidence type="ECO:0000256" key="4">
    <source>
        <dbReference type="ARBA" id="ARBA00017099"/>
    </source>
</evidence>
<dbReference type="InterPro" id="IPR005913">
    <property type="entry name" value="dTDP_dehydrorham_reduct"/>
</dbReference>
<dbReference type="AlphaFoldDB" id="A0AA41ZMC6"/>
<comment type="pathway">
    <text evidence="1 6">Carbohydrate biosynthesis; dTDP-L-rhamnose biosynthesis.</text>
</comment>
<dbReference type="Proteomes" id="UP001165678">
    <property type="component" value="Unassembled WGS sequence"/>
</dbReference>
<dbReference type="GO" id="GO:0005829">
    <property type="term" value="C:cytosol"/>
    <property type="evidence" value="ECO:0007669"/>
    <property type="project" value="TreeGrafter"/>
</dbReference>
<dbReference type="EC" id="1.1.1.133" evidence="3 6"/>
<dbReference type="EMBL" id="JAPIVE010000003">
    <property type="protein sequence ID" value="MCX2524846.1"/>
    <property type="molecule type" value="Genomic_DNA"/>
</dbReference>
<comment type="catalytic activity">
    <reaction evidence="5 6">
        <text>dTDP-beta-L-rhamnose + NADP(+) = dTDP-4-dehydro-beta-L-rhamnose + NADPH + H(+)</text>
        <dbReference type="Rhea" id="RHEA:21796"/>
        <dbReference type="ChEBI" id="CHEBI:15378"/>
        <dbReference type="ChEBI" id="CHEBI:57510"/>
        <dbReference type="ChEBI" id="CHEBI:57783"/>
        <dbReference type="ChEBI" id="CHEBI:58349"/>
        <dbReference type="ChEBI" id="CHEBI:62830"/>
        <dbReference type="EC" id="1.1.1.133"/>
    </reaction>
</comment>
<organism evidence="8 9">
    <name type="scientific">Larsenimonas rhizosphaerae</name>
    <dbReference type="NCBI Taxonomy" id="2944682"/>
    <lineage>
        <taxon>Bacteria</taxon>
        <taxon>Pseudomonadati</taxon>
        <taxon>Pseudomonadota</taxon>
        <taxon>Gammaproteobacteria</taxon>
        <taxon>Oceanospirillales</taxon>
        <taxon>Halomonadaceae</taxon>
        <taxon>Larsenimonas</taxon>
    </lineage>
</organism>
<dbReference type="CDD" id="cd05254">
    <property type="entry name" value="dTDP_HR_like_SDR_e"/>
    <property type="match status" value="1"/>
</dbReference>
<proteinExistence type="inferred from homology"/>
<evidence type="ECO:0000256" key="3">
    <source>
        <dbReference type="ARBA" id="ARBA00012929"/>
    </source>
</evidence>
<dbReference type="Pfam" id="PF04321">
    <property type="entry name" value="RmlD_sub_bind"/>
    <property type="match status" value="1"/>
</dbReference>
<dbReference type="Gene3D" id="3.90.25.10">
    <property type="entry name" value="UDP-galactose 4-epimerase, domain 1"/>
    <property type="match status" value="1"/>
</dbReference>
<keyword evidence="6" id="KW-0521">NADP</keyword>
<sequence>MGQQTVPVKLLLLGANGQVGWELQRSLAPLGEVVACTREQADLSRPESLRALVDAHAPQAIINAAAYTAVDKAEDDEATARLVNAEAVRVLADCANATGAVFVHYSTDYVFDGTYELGYEEDAETGPLSAYGRTKLAGEREITASGCLGYIFRTSWVYAARGGNFAKTMLRLASERDELNVVADQYGAPTSAELIADVTAQVVARALDDRNFARRTSGIYHLAAGGHTTWHGFARFVIQHANALGYETRLSAEEIRPITTAEFPVPARRPAYSLFNTDKLCSTFGLMLPRWQLHAERMMVEYLNK</sequence>
<comment type="function">
    <text evidence="6">Catalyzes the reduction of dTDP-6-deoxy-L-lyxo-4-hexulose to yield dTDP-L-rhamnose.</text>
</comment>
<comment type="similarity">
    <text evidence="2 6">Belongs to the dTDP-4-dehydrorhamnose reductase family.</text>
</comment>
<comment type="caution">
    <text evidence="8">The sequence shown here is derived from an EMBL/GenBank/DDBJ whole genome shotgun (WGS) entry which is preliminary data.</text>
</comment>
<protein>
    <recommendedName>
        <fullName evidence="4 6">dTDP-4-dehydrorhamnose reductase</fullName>
        <ecNumber evidence="3 6">1.1.1.133</ecNumber>
    </recommendedName>
</protein>
<feature type="domain" description="RmlD-like substrate binding" evidence="7">
    <location>
        <begin position="9"/>
        <end position="302"/>
    </location>
</feature>
<dbReference type="PANTHER" id="PTHR10491">
    <property type="entry name" value="DTDP-4-DEHYDRORHAMNOSE REDUCTASE"/>
    <property type="match status" value="1"/>
</dbReference>
<dbReference type="InterPro" id="IPR029903">
    <property type="entry name" value="RmlD-like-bd"/>
</dbReference>
<keyword evidence="6 8" id="KW-0560">Oxidoreductase</keyword>
<dbReference type="PANTHER" id="PTHR10491:SF4">
    <property type="entry name" value="METHIONINE ADENOSYLTRANSFERASE 2 SUBUNIT BETA"/>
    <property type="match status" value="1"/>
</dbReference>
<dbReference type="FunFam" id="3.40.50.720:FF:000159">
    <property type="entry name" value="dTDP-4-dehydrorhamnose reductase"/>
    <property type="match status" value="1"/>
</dbReference>
<keyword evidence="9" id="KW-1185">Reference proteome</keyword>
<evidence type="ECO:0000256" key="6">
    <source>
        <dbReference type="RuleBase" id="RU364082"/>
    </source>
</evidence>
<evidence type="ECO:0000259" key="7">
    <source>
        <dbReference type="Pfam" id="PF04321"/>
    </source>
</evidence>
<gene>
    <name evidence="8" type="primary">rfbD</name>
    <name evidence="8" type="ORF">OQ287_11400</name>
</gene>
<dbReference type="InterPro" id="IPR036291">
    <property type="entry name" value="NAD(P)-bd_dom_sf"/>
</dbReference>
<evidence type="ECO:0000256" key="2">
    <source>
        <dbReference type="ARBA" id="ARBA00010944"/>
    </source>
</evidence>